<organism evidence="2 3">
    <name type="scientific">Limnovirga soli</name>
    <dbReference type="NCBI Taxonomy" id="2656915"/>
    <lineage>
        <taxon>Bacteria</taxon>
        <taxon>Pseudomonadati</taxon>
        <taxon>Bacteroidota</taxon>
        <taxon>Chitinophagia</taxon>
        <taxon>Chitinophagales</taxon>
        <taxon>Chitinophagaceae</taxon>
        <taxon>Limnovirga</taxon>
    </lineage>
</organism>
<dbReference type="Pfam" id="PF18950">
    <property type="entry name" value="DUF5694"/>
    <property type="match status" value="1"/>
</dbReference>
<name>A0A8J8FFZ5_9BACT</name>
<feature type="chain" id="PRO_5035251218" description="TraB/GumN family protein" evidence="1">
    <location>
        <begin position="23"/>
        <end position="292"/>
    </location>
</feature>
<comment type="caution">
    <text evidence="2">The sequence shown here is derived from an EMBL/GenBank/DDBJ whole genome shotgun (WGS) entry which is preliminary data.</text>
</comment>
<dbReference type="RefSeq" id="WP_171609292.1">
    <property type="nucleotide sequence ID" value="NZ_WHPF01000014.1"/>
</dbReference>
<protein>
    <recommendedName>
        <fullName evidence="4">TraB/GumN family protein</fullName>
    </recommendedName>
</protein>
<evidence type="ECO:0000313" key="3">
    <source>
        <dbReference type="Proteomes" id="UP000598971"/>
    </source>
</evidence>
<evidence type="ECO:0000313" key="2">
    <source>
        <dbReference type="EMBL" id="NNV57345.1"/>
    </source>
</evidence>
<dbReference type="AlphaFoldDB" id="A0A8J8FFZ5"/>
<dbReference type="Proteomes" id="UP000598971">
    <property type="component" value="Unassembled WGS sequence"/>
</dbReference>
<accession>A0A8J8FFZ5</accession>
<dbReference type="EMBL" id="WHPF01000014">
    <property type="protein sequence ID" value="NNV57345.1"/>
    <property type="molecule type" value="Genomic_DNA"/>
</dbReference>
<keyword evidence="1" id="KW-0732">Signal</keyword>
<evidence type="ECO:0008006" key="4">
    <source>
        <dbReference type="Google" id="ProtNLM"/>
    </source>
</evidence>
<dbReference type="InterPro" id="IPR043749">
    <property type="entry name" value="DUF5694"/>
</dbReference>
<gene>
    <name evidence="2" type="ORF">GD597_17875</name>
</gene>
<evidence type="ECO:0000256" key="1">
    <source>
        <dbReference type="SAM" id="SignalP"/>
    </source>
</evidence>
<reference evidence="2" key="1">
    <citation type="submission" date="2019-10" db="EMBL/GenBank/DDBJ databases">
        <title>Draft genome sequence of Panacibacter sp. KCS-6.</title>
        <authorList>
            <person name="Yim K.J."/>
        </authorList>
    </citation>
    <scope>NUCLEOTIDE SEQUENCE</scope>
    <source>
        <strain evidence="2">KCS-6</strain>
    </source>
</reference>
<sequence>MTNFRTQFLLVGFLLTSFFLQAQKIKDPDDFLIPKGVDSLPKIFLLGSFHFEYPNLDANKVDKSKQIDILSEQKQKELQKLLDYIAIFRPTKICIEAPVQWNAMEKYRMYKTGKKELGRDEIQQIAFRLMDRFKLDTVYCVDASTIADDLSESKDSTVIKPYIDEIFKDYSFKAIPTYKKWIEYETEQNLKVPLFEYFKYFNSQKRFLRDYGYYLSGEFKNGKYNGADALATYWYDRNLRIFRNIQRITTSSNDRILVLFGAGHISILDQLLKCTPEYNYIKFDDLKNQSNR</sequence>
<proteinExistence type="predicted"/>
<feature type="signal peptide" evidence="1">
    <location>
        <begin position="1"/>
        <end position="22"/>
    </location>
</feature>
<keyword evidence="3" id="KW-1185">Reference proteome</keyword>